<dbReference type="Gene3D" id="2.170.130.10">
    <property type="entry name" value="TonB-dependent receptor, plug domain"/>
    <property type="match status" value="1"/>
</dbReference>
<evidence type="ECO:0000259" key="9">
    <source>
        <dbReference type="Pfam" id="PF07715"/>
    </source>
</evidence>
<feature type="domain" description="TonB-dependent receptor plug" evidence="9">
    <location>
        <begin position="113"/>
        <end position="218"/>
    </location>
</feature>
<evidence type="ECO:0000256" key="3">
    <source>
        <dbReference type="ARBA" id="ARBA00022452"/>
    </source>
</evidence>
<dbReference type="PANTHER" id="PTHR30069">
    <property type="entry name" value="TONB-DEPENDENT OUTER MEMBRANE RECEPTOR"/>
    <property type="match status" value="1"/>
</dbReference>
<dbReference type="AlphaFoldDB" id="A0A327PGT7"/>
<keyword evidence="2 7" id="KW-0813">Transport</keyword>
<proteinExistence type="inferred from homology"/>
<keyword evidence="6 7" id="KW-0998">Cell outer membrane</keyword>
<keyword evidence="8" id="KW-0732">Signal</keyword>
<dbReference type="InterPro" id="IPR037066">
    <property type="entry name" value="Plug_dom_sf"/>
</dbReference>
<dbReference type="InterPro" id="IPR012910">
    <property type="entry name" value="Plug_dom"/>
</dbReference>
<feature type="signal peptide" evidence="8">
    <location>
        <begin position="1"/>
        <end position="19"/>
    </location>
</feature>
<evidence type="ECO:0000256" key="4">
    <source>
        <dbReference type="ARBA" id="ARBA00022692"/>
    </source>
</evidence>
<dbReference type="GO" id="GO:0009279">
    <property type="term" value="C:cell outer membrane"/>
    <property type="evidence" value="ECO:0007669"/>
    <property type="project" value="UniProtKB-SubCell"/>
</dbReference>
<reference evidence="10 11" key="1">
    <citation type="submission" date="2018-06" db="EMBL/GenBank/DDBJ databases">
        <title>Genomic Encyclopedia of Archaeal and Bacterial Type Strains, Phase II (KMG-II): from individual species to whole genera.</title>
        <authorList>
            <person name="Goeker M."/>
        </authorList>
    </citation>
    <scope>NUCLEOTIDE SEQUENCE [LARGE SCALE GENOMIC DNA]</scope>
    <source>
        <strain evidence="10 11">DSM 23446</strain>
    </source>
</reference>
<dbReference type="GO" id="GO:0015344">
    <property type="term" value="F:siderophore uptake transmembrane transporter activity"/>
    <property type="evidence" value="ECO:0007669"/>
    <property type="project" value="TreeGrafter"/>
</dbReference>
<evidence type="ECO:0000313" key="10">
    <source>
        <dbReference type="EMBL" id="RAI91428.1"/>
    </source>
</evidence>
<dbReference type="GO" id="GO:0044718">
    <property type="term" value="P:siderophore transmembrane transport"/>
    <property type="evidence" value="ECO:0007669"/>
    <property type="project" value="TreeGrafter"/>
</dbReference>
<dbReference type="PROSITE" id="PS52016">
    <property type="entry name" value="TONB_DEPENDENT_REC_3"/>
    <property type="match status" value="1"/>
</dbReference>
<comment type="subcellular location">
    <subcellularLocation>
        <location evidence="1 7">Cell outer membrane</location>
        <topology evidence="1 7">Multi-pass membrane protein</topology>
    </subcellularLocation>
</comment>
<dbReference type="OrthoDB" id="99480at2"/>
<evidence type="ECO:0000313" key="11">
    <source>
        <dbReference type="Proteomes" id="UP000249610"/>
    </source>
</evidence>
<dbReference type="Pfam" id="PF07715">
    <property type="entry name" value="Plug"/>
    <property type="match status" value="1"/>
</dbReference>
<evidence type="ECO:0000256" key="7">
    <source>
        <dbReference type="PROSITE-ProRule" id="PRU01360"/>
    </source>
</evidence>
<evidence type="ECO:0000256" key="6">
    <source>
        <dbReference type="ARBA" id="ARBA00023237"/>
    </source>
</evidence>
<keyword evidence="10" id="KW-0675">Receptor</keyword>
<dbReference type="SUPFAM" id="SSF56935">
    <property type="entry name" value="Porins"/>
    <property type="match status" value="1"/>
</dbReference>
<dbReference type="Gene3D" id="2.40.170.20">
    <property type="entry name" value="TonB-dependent receptor, beta-barrel domain"/>
    <property type="match status" value="1"/>
</dbReference>
<comment type="caution">
    <text evidence="10">The sequence shown here is derived from an EMBL/GenBank/DDBJ whole genome shotgun (WGS) entry which is preliminary data.</text>
</comment>
<keyword evidence="3 7" id="KW-1134">Transmembrane beta strand</keyword>
<comment type="similarity">
    <text evidence="7">Belongs to the TonB-dependent receptor family.</text>
</comment>
<gene>
    <name evidence="10" type="ORF">LV83_01613</name>
</gene>
<protein>
    <submittedName>
        <fullName evidence="10">Outer membrane receptor protein involved in Fe transport</fullName>
    </submittedName>
</protein>
<name>A0A327PGT7_9BACT</name>
<evidence type="ECO:0000256" key="5">
    <source>
        <dbReference type="ARBA" id="ARBA00023136"/>
    </source>
</evidence>
<evidence type="ECO:0000256" key="1">
    <source>
        <dbReference type="ARBA" id="ARBA00004571"/>
    </source>
</evidence>
<dbReference type="InterPro" id="IPR039426">
    <property type="entry name" value="TonB-dep_rcpt-like"/>
</dbReference>
<organism evidence="10 11">
    <name type="scientific">Algoriphagus yeomjeoni</name>
    <dbReference type="NCBI Taxonomy" id="291403"/>
    <lineage>
        <taxon>Bacteria</taxon>
        <taxon>Pseudomonadati</taxon>
        <taxon>Bacteroidota</taxon>
        <taxon>Cytophagia</taxon>
        <taxon>Cytophagales</taxon>
        <taxon>Cyclobacteriaceae</taxon>
        <taxon>Algoriphagus</taxon>
    </lineage>
</organism>
<dbReference type="Pfam" id="PF13715">
    <property type="entry name" value="CarbopepD_reg_2"/>
    <property type="match status" value="1"/>
</dbReference>
<accession>A0A327PGT7</accession>
<feature type="chain" id="PRO_5016450127" evidence="8">
    <location>
        <begin position="20"/>
        <end position="746"/>
    </location>
</feature>
<keyword evidence="4 7" id="KW-0812">Transmembrane</keyword>
<keyword evidence="11" id="KW-1185">Reference proteome</keyword>
<sequence length="746" mass="82611">MLKNLLSLLAIAFVGVFSAHGQAFKGRVLDSGSSPIIGAYLIHGDSEHHAHTNDSGYFVLPGVSAGDTLQISHIGFERQIYVIEDLTKEVTIRMKDAAIELGEVVFSQDINPLNTLSRIDLKTNPVNTSQDILRKVPGLFIGQHAGGGKAEQIFLRGFDIDHGTDINITVDGMPVNMVSHAHGQGYSDLHFLIPETIERVDFDKGPYNADKGNFATAGYVNFQTKRGLDKSSVSVQGGSFNSMRTVGLFKLINDKKSNAYIATEYLSNDGPFESSQNFSRLNLMGKYGLTLEDGSDISLLASYFTSKWDASGQIPVRAVESGQITEFGALDDTEGGVTSRMNLALNHTKQVNDRLFVKNNAYYSTYDFELFSNFTFFLEDSINGDQIRQRENRAIFGAESQVTYSNAFSGGDYALQFGVGVRNDFIRDNELAGTKNRDSVRFVTQRGDITESNYYSYVNFDLFLSKLRINPGIRVDYFKYLYQDQLTPEYDPASLTAAVVSPKLNFIYTVNPSVQVFLKSGIGFHSNDTRVVLERPNNESILPRGFGADLGGNFKLSPRLIVNGALWYLGLEQEFVYVGDAGIVEAGGRTARKGVDLGLRWQANNWIYLDGDFTYSYARSIDDPEGDNLIPLAPRITTTGGLSVEKNGFAGALRARYLQDRPANEDNSVVAEGYTILDLNASYSFSNFSVGFFIQNLLNSDWKETQFDTESRIRLANGQLEPSPVSEIHFTPGTPFNFTGFVKFSF</sequence>
<evidence type="ECO:0000256" key="2">
    <source>
        <dbReference type="ARBA" id="ARBA00022448"/>
    </source>
</evidence>
<dbReference type="EMBL" id="QLLK01000004">
    <property type="protein sequence ID" value="RAI91428.1"/>
    <property type="molecule type" value="Genomic_DNA"/>
</dbReference>
<dbReference type="PANTHER" id="PTHR30069:SF36">
    <property type="entry name" value="BLL6948 PROTEIN"/>
    <property type="match status" value="1"/>
</dbReference>
<dbReference type="RefSeq" id="WP_111611020.1">
    <property type="nucleotide sequence ID" value="NZ_QLLK01000004.1"/>
</dbReference>
<dbReference type="Proteomes" id="UP000249610">
    <property type="component" value="Unassembled WGS sequence"/>
</dbReference>
<dbReference type="InterPro" id="IPR036942">
    <property type="entry name" value="Beta-barrel_TonB_sf"/>
</dbReference>
<dbReference type="SUPFAM" id="SSF49464">
    <property type="entry name" value="Carboxypeptidase regulatory domain-like"/>
    <property type="match status" value="1"/>
</dbReference>
<dbReference type="InterPro" id="IPR008969">
    <property type="entry name" value="CarboxyPept-like_regulatory"/>
</dbReference>
<keyword evidence="5 7" id="KW-0472">Membrane</keyword>
<evidence type="ECO:0000256" key="8">
    <source>
        <dbReference type="SAM" id="SignalP"/>
    </source>
</evidence>